<name>A0ACD5XGV3_AVESA</name>
<reference evidence="1" key="1">
    <citation type="submission" date="2021-05" db="EMBL/GenBank/DDBJ databases">
        <authorList>
            <person name="Scholz U."/>
            <person name="Mascher M."/>
            <person name="Fiebig A."/>
        </authorList>
    </citation>
    <scope>NUCLEOTIDE SEQUENCE [LARGE SCALE GENOMIC DNA]</scope>
</reference>
<reference evidence="1" key="2">
    <citation type="submission" date="2025-09" db="UniProtKB">
        <authorList>
            <consortium name="EnsemblPlants"/>
        </authorList>
    </citation>
    <scope>IDENTIFICATION</scope>
</reference>
<organism evidence="1 2">
    <name type="scientific">Avena sativa</name>
    <name type="common">Oat</name>
    <dbReference type="NCBI Taxonomy" id="4498"/>
    <lineage>
        <taxon>Eukaryota</taxon>
        <taxon>Viridiplantae</taxon>
        <taxon>Streptophyta</taxon>
        <taxon>Embryophyta</taxon>
        <taxon>Tracheophyta</taxon>
        <taxon>Spermatophyta</taxon>
        <taxon>Magnoliopsida</taxon>
        <taxon>Liliopsida</taxon>
        <taxon>Poales</taxon>
        <taxon>Poaceae</taxon>
        <taxon>BOP clade</taxon>
        <taxon>Pooideae</taxon>
        <taxon>Poodae</taxon>
        <taxon>Poeae</taxon>
        <taxon>Poeae Chloroplast Group 1 (Aveneae type)</taxon>
        <taxon>Aveninae</taxon>
        <taxon>Avena</taxon>
    </lineage>
</organism>
<keyword evidence="2" id="KW-1185">Reference proteome</keyword>
<dbReference type="Proteomes" id="UP001732700">
    <property type="component" value="Chromosome 4D"/>
</dbReference>
<protein>
    <submittedName>
        <fullName evidence="1">Uncharacterized protein</fullName>
    </submittedName>
</protein>
<proteinExistence type="predicted"/>
<dbReference type="EnsemblPlants" id="AVESA.00010b.r2.4DG0791610.1">
    <property type="protein sequence ID" value="AVESA.00010b.r2.4DG0791610.1.CDS"/>
    <property type="gene ID" value="AVESA.00010b.r2.4DG0791610"/>
</dbReference>
<sequence length="356" mass="38364">MEQDQGNAKLSHAELLQATNELTGHTLSFIKSMALGCAAKLGIADAIQRGGGGHLSLDDLVAALRVTSSKRPYLRRLMRVLTTAGIFAEADGGAYCLTPVSSLLVSNCSNLKQLVLLQLSALAVLPFVNMAEWLTGAGAAETAFETTHGADFWGVCGRDAELNKLFNEAMASHSQFVMDLAVQGAGRQVFEGITSLVDVGGGTGEAAKAVARAFPGIKCTVLDRPQVIQGVRHDGLVEFVAGDMMDHIPKADALLLKFVLHDWSDEDCVNILKRCREAIPPRQAGGKVIIIETVVGSSSQAIFHETQQLCDLHMSTVTTGMERDETEWHKLFMESGFEKYTVNHILGLQSIIEVFP</sequence>
<evidence type="ECO:0000313" key="2">
    <source>
        <dbReference type="Proteomes" id="UP001732700"/>
    </source>
</evidence>
<evidence type="ECO:0000313" key="1">
    <source>
        <dbReference type="EnsemblPlants" id="AVESA.00010b.r2.4DG0791610.1.CDS"/>
    </source>
</evidence>
<accession>A0ACD5XGV3</accession>